<dbReference type="Pfam" id="PF19635">
    <property type="entry name" value="DUF6138"/>
    <property type="match status" value="1"/>
</dbReference>
<dbReference type="EMBL" id="QURR01000001">
    <property type="protein sequence ID" value="RGE46923.1"/>
    <property type="molecule type" value="Genomic_DNA"/>
</dbReference>
<sequence>MSKKDYFVFDEIAQKPEVKALFDKAIEQINSGDLPRVNKHYPIGLMVDKQKLLGSSVLEYRLSQEPLADFHYEDVRAFTEKLREMMSWHEVDYELRHWVEKALRDPYFKDEGNDFIYKKWVLNPGVGQVELPENIFRFACDIAIWNLKYGPSYASVTANEIFDWVTQLGSDLPEQLNKHGTGQLPKALQKWTGQGVSATTNDALAVIRITQKEESEASYGQVLDYLIELLTTTDFPRSYAIEYRGPSKTYLPIKGLPKKGVHQLFASAAAYPGLFEKMEAYARAAISEFNWYQNLDEEDGAMPGSFAVFALALADTRFAPLVLHYLNTVDGEHQSMHGNFVEAYIDAHGFTDTSLAYLMACAGNIQHLRHRKTYPALMANAQSLQALIAARQQHSSDAPSAIAALRANMESQSAAESAFTETRNVIWGEAASKDNGRKLIASAPPELQALYEQIFAPAAKRLP</sequence>
<dbReference type="OrthoDB" id="1089802at2"/>
<dbReference type="InterPro" id="IPR046136">
    <property type="entry name" value="DUF6138"/>
</dbReference>
<gene>
    <name evidence="1" type="ORF">DZC30_00455</name>
</gene>
<proteinExistence type="predicted"/>
<reference evidence="1 2" key="1">
    <citation type="submission" date="2018-08" db="EMBL/GenBank/DDBJ databases">
        <title>Comamonas testosteroni strain SWCO2.</title>
        <authorList>
            <person name="Jiang N."/>
            <person name="Zhang X.Z."/>
        </authorList>
    </citation>
    <scope>NUCLEOTIDE SEQUENCE [LARGE SCALE GENOMIC DNA]</scope>
    <source>
        <strain evidence="1 2">SWCO2</strain>
    </source>
</reference>
<dbReference type="AlphaFoldDB" id="A0A373FRY4"/>
<evidence type="ECO:0000313" key="2">
    <source>
        <dbReference type="Proteomes" id="UP000261948"/>
    </source>
</evidence>
<name>A0A373FRY4_COMTE</name>
<accession>A0A373FRY4</accession>
<dbReference type="Proteomes" id="UP000261948">
    <property type="component" value="Unassembled WGS sequence"/>
</dbReference>
<evidence type="ECO:0000313" key="1">
    <source>
        <dbReference type="EMBL" id="RGE46923.1"/>
    </source>
</evidence>
<protein>
    <submittedName>
        <fullName evidence="1">Uncharacterized protein</fullName>
    </submittedName>
</protein>
<keyword evidence="2" id="KW-1185">Reference proteome</keyword>
<comment type="caution">
    <text evidence="1">The sequence shown here is derived from an EMBL/GenBank/DDBJ whole genome shotgun (WGS) entry which is preliminary data.</text>
</comment>
<organism evidence="1 2">
    <name type="scientific">Comamonas testosteroni</name>
    <name type="common">Pseudomonas testosteroni</name>
    <dbReference type="NCBI Taxonomy" id="285"/>
    <lineage>
        <taxon>Bacteria</taxon>
        <taxon>Pseudomonadati</taxon>
        <taxon>Pseudomonadota</taxon>
        <taxon>Betaproteobacteria</taxon>
        <taxon>Burkholderiales</taxon>
        <taxon>Comamonadaceae</taxon>
        <taxon>Comamonas</taxon>
    </lineage>
</organism>